<keyword evidence="3" id="KW-1185">Reference proteome</keyword>
<protein>
    <submittedName>
        <fullName evidence="2">Uncharacterized protein</fullName>
    </submittedName>
</protein>
<proteinExistence type="predicted"/>
<dbReference type="Proteomes" id="UP000245916">
    <property type="component" value="Unassembled WGS sequence"/>
</dbReference>
<evidence type="ECO:0000256" key="1">
    <source>
        <dbReference type="SAM" id="Phobius"/>
    </source>
</evidence>
<accession>A0A2U2J5Q5</accession>
<feature type="transmembrane region" description="Helical" evidence="1">
    <location>
        <begin position="57"/>
        <end position="79"/>
    </location>
</feature>
<dbReference type="RefSeq" id="WP_109271786.1">
    <property type="nucleotide sequence ID" value="NZ_QFFF01000001.1"/>
</dbReference>
<dbReference type="AlphaFoldDB" id="A0A2U2J5Q5"/>
<gene>
    <name evidence="2" type="ORF">DF286_12750</name>
</gene>
<evidence type="ECO:0000313" key="2">
    <source>
        <dbReference type="EMBL" id="PWG03647.1"/>
    </source>
</evidence>
<organism evidence="2 3">
    <name type="scientific">Allosphingosinicella humi</name>
    <dbReference type="NCBI Taxonomy" id="2068657"/>
    <lineage>
        <taxon>Bacteria</taxon>
        <taxon>Pseudomonadati</taxon>
        <taxon>Pseudomonadota</taxon>
        <taxon>Alphaproteobacteria</taxon>
        <taxon>Sphingomonadales</taxon>
        <taxon>Sphingomonadaceae</taxon>
        <taxon>Allosphingosinicella</taxon>
    </lineage>
</organism>
<reference evidence="2 3" key="1">
    <citation type="submission" date="2018-05" db="EMBL/GenBank/DDBJ databases">
        <title>Genome of Sphingosinicella humi QZX222.</title>
        <authorList>
            <person name="Qiao Z."/>
            <person name="Wang G."/>
        </authorList>
    </citation>
    <scope>NUCLEOTIDE SEQUENCE [LARGE SCALE GENOMIC DNA]</scope>
    <source>
        <strain evidence="2 3">QZX222</strain>
    </source>
</reference>
<name>A0A2U2J5Q5_9SPHN</name>
<keyword evidence="1" id="KW-1133">Transmembrane helix</keyword>
<dbReference type="OrthoDB" id="7595490at2"/>
<evidence type="ECO:0000313" key="3">
    <source>
        <dbReference type="Proteomes" id="UP000245916"/>
    </source>
</evidence>
<keyword evidence="1" id="KW-0812">Transmembrane</keyword>
<dbReference type="EMBL" id="QFFF01000001">
    <property type="protein sequence ID" value="PWG03647.1"/>
    <property type="molecule type" value="Genomic_DNA"/>
</dbReference>
<sequence>MEIKRKPTALLLAGAYGVWELFAKPIWNLNVERVAERGNIDDALLGAGRMSDVIASIASYLPSSFGLGFVAGAVIFAYWDNVAAWGRRLRGREARPDMRAWIGNMWPHFDPENRNFELWISLINVGDVPLQLKRLEGTAKIVSMGGTFDLTEPRFHQKLDAFIERAHYATVAVRFDAPAKFWSCLPDMFIWNSPHTSLRLDEFAVVMQSADGTEKIVKGWDSMRLTAGEWEVRSVQTFPLFSSKEEQERFQTAMGNVVKRFGMKL</sequence>
<keyword evidence="1" id="KW-0472">Membrane</keyword>
<comment type="caution">
    <text evidence="2">The sequence shown here is derived from an EMBL/GenBank/DDBJ whole genome shotgun (WGS) entry which is preliminary data.</text>
</comment>